<dbReference type="GO" id="GO:0016018">
    <property type="term" value="F:cyclosporin A binding"/>
    <property type="evidence" value="ECO:0007669"/>
    <property type="project" value="TreeGrafter"/>
</dbReference>
<keyword evidence="3" id="KW-0413">Isomerase</keyword>
<dbReference type="Pfam" id="PF00160">
    <property type="entry name" value="Pro_isomerase"/>
    <property type="match status" value="1"/>
</dbReference>
<dbReference type="AlphaFoldDB" id="A0A8J5SF42"/>
<evidence type="ECO:0000256" key="4">
    <source>
        <dbReference type="SAM" id="MobiDB-lite"/>
    </source>
</evidence>
<dbReference type="EMBL" id="JAAALK010000283">
    <property type="protein sequence ID" value="KAG8074681.1"/>
    <property type="molecule type" value="Genomic_DNA"/>
</dbReference>
<evidence type="ECO:0000256" key="1">
    <source>
        <dbReference type="ARBA" id="ARBA00013194"/>
    </source>
</evidence>
<evidence type="ECO:0000313" key="7">
    <source>
        <dbReference type="Proteomes" id="UP000729402"/>
    </source>
</evidence>
<dbReference type="EC" id="5.2.1.8" evidence="1"/>
<reference evidence="6" key="1">
    <citation type="journal article" date="2021" name="bioRxiv">
        <title>Whole Genome Assembly and Annotation of Northern Wild Rice, Zizania palustris L., Supports a Whole Genome Duplication in the Zizania Genus.</title>
        <authorList>
            <person name="Haas M."/>
            <person name="Kono T."/>
            <person name="Macchietto M."/>
            <person name="Millas R."/>
            <person name="McGilp L."/>
            <person name="Shao M."/>
            <person name="Duquette J."/>
            <person name="Hirsch C.N."/>
            <person name="Kimball J."/>
        </authorList>
    </citation>
    <scope>NUCLEOTIDE SEQUENCE</scope>
    <source>
        <tissue evidence="6">Fresh leaf tissue</tissue>
    </source>
</reference>
<accession>A0A8J5SF42</accession>
<evidence type="ECO:0000313" key="6">
    <source>
        <dbReference type="EMBL" id="KAG8074681.1"/>
    </source>
</evidence>
<dbReference type="InterPro" id="IPR002130">
    <property type="entry name" value="Cyclophilin-type_PPIase_dom"/>
</dbReference>
<reference evidence="6" key="2">
    <citation type="submission" date="2021-02" db="EMBL/GenBank/DDBJ databases">
        <authorList>
            <person name="Kimball J.A."/>
            <person name="Haas M.W."/>
            <person name="Macchietto M."/>
            <person name="Kono T."/>
            <person name="Duquette J."/>
            <person name="Shao M."/>
        </authorList>
    </citation>
    <scope>NUCLEOTIDE SEQUENCE</scope>
    <source>
        <tissue evidence="6">Fresh leaf tissue</tissue>
    </source>
</reference>
<proteinExistence type="predicted"/>
<gene>
    <name evidence="6" type="ORF">GUJ93_ZPchr0006g44409</name>
</gene>
<dbReference type="PANTHER" id="PTHR11071">
    <property type="entry name" value="PEPTIDYL-PROLYL CIS-TRANS ISOMERASE"/>
    <property type="match status" value="1"/>
</dbReference>
<dbReference type="GO" id="GO:0003755">
    <property type="term" value="F:peptidyl-prolyl cis-trans isomerase activity"/>
    <property type="evidence" value="ECO:0007669"/>
    <property type="project" value="UniProtKB-KW"/>
</dbReference>
<dbReference type="PROSITE" id="PS00170">
    <property type="entry name" value="CSA_PPIASE_1"/>
    <property type="match status" value="1"/>
</dbReference>
<dbReference type="Proteomes" id="UP000729402">
    <property type="component" value="Unassembled WGS sequence"/>
</dbReference>
<organism evidence="6 7">
    <name type="scientific">Zizania palustris</name>
    <name type="common">Northern wild rice</name>
    <dbReference type="NCBI Taxonomy" id="103762"/>
    <lineage>
        <taxon>Eukaryota</taxon>
        <taxon>Viridiplantae</taxon>
        <taxon>Streptophyta</taxon>
        <taxon>Embryophyta</taxon>
        <taxon>Tracheophyta</taxon>
        <taxon>Spermatophyta</taxon>
        <taxon>Magnoliopsida</taxon>
        <taxon>Liliopsida</taxon>
        <taxon>Poales</taxon>
        <taxon>Poaceae</taxon>
        <taxon>BOP clade</taxon>
        <taxon>Oryzoideae</taxon>
        <taxon>Oryzeae</taxon>
        <taxon>Zizaniinae</taxon>
        <taxon>Zizania</taxon>
    </lineage>
</organism>
<dbReference type="GO" id="GO:0006457">
    <property type="term" value="P:protein folding"/>
    <property type="evidence" value="ECO:0007669"/>
    <property type="project" value="InterPro"/>
</dbReference>
<dbReference type="OrthoDB" id="193499at2759"/>
<dbReference type="PROSITE" id="PS50072">
    <property type="entry name" value="CSA_PPIASE_2"/>
    <property type="match status" value="1"/>
</dbReference>
<name>A0A8J5SF42_ZIZPA</name>
<protein>
    <recommendedName>
        <fullName evidence="1">peptidylprolyl isomerase</fullName>
        <ecNumber evidence="1">5.2.1.8</ecNumber>
    </recommendedName>
</protein>
<keyword evidence="7" id="KW-1185">Reference proteome</keyword>
<evidence type="ECO:0000259" key="5">
    <source>
        <dbReference type="PROSITE" id="PS50072"/>
    </source>
</evidence>
<dbReference type="GO" id="GO:0005737">
    <property type="term" value="C:cytoplasm"/>
    <property type="evidence" value="ECO:0007669"/>
    <property type="project" value="TreeGrafter"/>
</dbReference>
<dbReference type="InterPro" id="IPR020892">
    <property type="entry name" value="Cyclophilin-type_PPIase_CS"/>
</dbReference>
<comment type="caution">
    <text evidence="6">The sequence shown here is derived from an EMBL/GenBank/DDBJ whole genome shotgun (WGS) entry which is preliminary data.</text>
</comment>
<keyword evidence="2" id="KW-0697">Rotamase</keyword>
<evidence type="ECO:0000256" key="3">
    <source>
        <dbReference type="ARBA" id="ARBA00023235"/>
    </source>
</evidence>
<feature type="domain" description="PPIase cyclophilin-type" evidence="5">
    <location>
        <begin position="89"/>
        <end position="290"/>
    </location>
</feature>
<feature type="region of interest" description="Disordered" evidence="4">
    <location>
        <begin position="1"/>
        <end position="34"/>
    </location>
</feature>
<dbReference type="PANTHER" id="PTHR11071:SF551">
    <property type="entry name" value="PEPTIDYL-PROLYL CIS-TRANS ISOMERASE"/>
    <property type="match status" value="1"/>
</dbReference>
<sequence>MACGGCMQSAAKEPQGTGSSATRGRGGIGAGERSEMSAIGRRSVAAREASRLVLRCLSLALVAATLALAQVEGSNDSNADLTMVTSKVYFDITIDGKPAGRIVMGLFGNTVPKTAENFRALCTGMLPGHHATFLSQYATDFGMARFGQLVSVFTQSKGNCRGEKGIGKSGKPLYYKGTPFHRIIPGFMIQGGDTAHGDGTGSDSIYGSFFPDENFKINHTGPGILSMANMGKDTNASQFFITAEKLTRLDGKHVVFGKVLSGMDVVNKIEAEGQRSGVPLCKVIVTDSGELK</sequence>
<evidence type="ECO:0000256" key="2">
    <source>
        <dbReference type="ARBA" id="ARBA00023110"/>
    </source>
</evidence>